<dbReference type="GO" id="GO:0016491">
    <property type="term" value="F:oxidoreductase activity"/>
    <property type="evidence" value="ECO:0007669"/>
    <property type="project" value="UniProtKB-KW"/>
</dbReference>
<dbReference type="OrthoDB" id="7191281at2"/>
<evidence type="ECO:0000256" key="4">
    <source>
        <dbReference type="RuleBase" id="RU000363"/>
    </source>
</evidence>
<dbReference type="CDD" id="cd05233">
    <property type="entry name" value="SDR_c"/>
    <property type="match status" value="1"/>
</dbReference>
<dbReference type="InterPro" id="IPR036291">
    <property type="entry name" value="NAD(P)-bd_dom_sf"/>
</dbReference>
<evidence type="ECO:0000256" key="3">
    <source>
        <dbReference type="ARBA" id="ARBA00023002"/>
    </source>
</evidence>
<dbReference type="Gene3D" id="3.40.50.720">
    <property type="entry name" value="NAD(P)-binding Rossmann-like Domain"/>
    <property type="match status" value="1"/>
</dbReference>
<dbReference type="PRINTS" id="PR00081">
    <property type="entry name" value="GDHRDH"/>
</dbReference>
<dbReference type="PANTHER" id="PTHR43391:SF14">
    <property type="entry name" value="DEHYDROGENASE_REDUCTASE SDR FAMILY PROTEIN 7-LIKE"/>
    <property type="match status" value="1"/>
</dbReference>
<proteinExistence type="inferred from homology"/>
<dbReference type="PRINTS" id="PR00080">
    <property type="entry name" value="SDRFAMILY"/>
</dbReference>
<dbReference type="RefSeq" id="WP_147091491.1">
    <property type="nucleotide sequence ID" value="NZ_BAABJD010000002.1"/>
</dbReference>
<dbReference type="InterPro" id="IPR002347">
    <property type="entry name" value="SDR_fam"/>
</dbReference>
<dbReference type="KEGG" id="ngf:FRF71_02215"/>
<gene>
    <name evidence="5" type="ORF">FRF71_02215</name>
</gene>
<keyword evidence="3" id="KW-0560">Oxidoreductase</keyword>
<evidence type="ECO:0000313" key="5">
    <source>
        <dbReference type="EMBL" id="QEA17424.1"/>
    </source>
</evidence>
<comment type="similarity">
    <text evidence="1 4">Belongs to the short-chain dehydrogenases/reductases (SDR) family.</text>
</comment>
<dbReference type="Pfam" id="PF00106">
    <property type="entry name" value="adh_short"/>
    <property type="match status" value="1"/>
</dbReference>
<protein>
    <submittedName>
        <fullName evidence="5">SDR family NAD(P)-dependent oxidoreductase</fullName>
    </submittedName>
</protein>
<reference evidence="5 6" key="1">
    <citation type="journal article" date="2013" name="J. Microbiol. Biotechnol.">
        <title>Novosphingobium ginsenosidimutans sp. nov., with the ability to convert ginsenoside.</title>
        <authorList>
            <person name="Kim J.K."/>
            <person name="He D."/>
            <person name="Liu Q.M."/>
            <person name="Park H.Y."/>
            <person name="Jung M.S."/>
            <person name="Yoon M.H."/>
            <person name="Kim S.C."/>
            <person name="Im W.T."/>
        </authorList>
    </citation>
    <scope>NUCLEOTIDE SEQUENCE [LARGE SCALE GENOMIC DNA]</scope>
    <source>
        <strain evidence="5 6">FW-6</strain>
    </source>
</reference>
<dbReference type="EMBL" id="CP042345">
    <property type="protein sequence ID" value="QEA17424.1"/>
    <property type="molecule type" value="Genomic_DNA"/>
</dbReference>
<dbReference type="Proteomes" id="UP000321172">
    <property type="component" value="Chromosome"/>
</dbReference>
<keyword evidence="2" id="KW-0521">NADP</keyword>
<evidence type="ECO:0000313" key="6">
    <source>
        <dbReference type="Proteomes" id="UP000321172"/>
    </source>
</evidence>
<evidence type="ECO:0000256" key="2">
    <source>
        <dbReference type="ARBA" id="ARBA00022857"/>
    </source>
</evidence>
<evidence type="ECO:0000256" key="1">
    <source>
        <dbReference type="ARBA" id="ARBA00006484"/>
    </source>
</evidence>
<dbReference type="AlphaFoldDB" id="A0A5B8S854"/>
<name>A0A5B8S854_9SPHN</name>
<organism evidence="5 6">
    <name type="scientific">Novosphingobium ginsenosidimutans</name>
    <dbReference type="NCBI Taxonomy" id="1176536"/>
    <lineage>
        <taxon>Bacteria</taxon>
        <taxon>Pseudomonadati</taxon>
        <taxon>Pseudomonadota</taxon>
        <taxon>Alphaproteobacteria</taxon>
        <taxon>Sphingomonadales</taxon>
        <taxon>Sphingomonadaceae</taxon>
        <taxon>Novosphingobium</taxon>
    </lineage>
</organism>
<dbReference type="PANTHER" id="PTHR43391">
    <property type="entry name" value="RETINOL DEHYDROGENASE-RELATED"/>
    <property type="match status" value="1"/>
</dbReference>
<sequence length="255" mass="27050">MPDYSGQVAVITGGAGGIGGALGKALEAAGAQVLLADREAADGIVACDVANLEEVEALAELAWQRFGRVDLLVNNAGISGGGGRLWKADIAAARRVFEVNFWGVWHGCAAFAPRMAAQDHPSAIYNVASENALFCAVPRSAAYIASKHAVLGLTESLREDLPEHVHAGTIIPGWVLSGLTSEGGRDQAMPAERYAEIILPQLAARERFVVSHAYNVVPMTERTAALEAAFARYAPRYDGDEEHDVRAYIARLRGG</sequence>
<accession>A0A5B8S854</accession>
<keyword evidence="6" id="KW-1185">Reference proteome</keyword>
<dbReference type="SUPFAM" id="SSF51735">
    <property type="entry name" value="NAD(P)-binding Rossmann-fold domains"/>
    <property type="match status" value="1"/>
</dbReference>